<evidence type="ECO:0000313" key="5">
    <source>
        <dbReference type="Proteomes" id="UP000219612"/>
    </source>
</evidence>
<evidence type="ECO:0000259" key="3">
    <source>
        <dbReference type="PROSITE" id="PS50977"/>
    </source>
</evidence>
<dbReference type="InterPro" id="IPR001647">
    <property type="entry name" value="HTH_TetR"/>
</dbReference>
<dbReference type="PROSITE" id="PS50977">
    <property type="entry name" value="HTH_TETR_2"/>
    <property type="match status" value="1"/>
</dbReference>
<dbReference type="GO" id="GO:0000976">
    <property type="term" value="F:transcription cis-regulatory region binding"/>
    <property type="evidence" value="ECO:0007669"/>
    <property type="project" value="TreeGrafter"/>
</dbReference>
<keyword evidence="1 2" id="KW-0238">DNA-binding</keyword>
<dbReference type="SUPFAM" id="SSF46689">
    <property type="entry name" value="Homeodomain-like"/>
    <property type="match status" value="1"/>
</dbReference>
<feature type="DNA-binding region" description="H-T-H motif" evidence="2">
    <location>
        <begin position="32"/>
        <end position="51"/>
    </location>
</feature>
<dbReference type="Pfam" id="PF00440">
    <property type="entry name" value="TetR_N"/>
    <property type="match status" value="1"/>
</dbReference>
<dbReference type="InterPro" id="IPR050109">
    <property type="entry name" value="HTH-type_TetR-like_transc_reg"/>
</dbReference>
<dbReference type="Proteomes" id="UP000219612">
    <property type="component" value="Unassembled WGS sequence"/>
</dbReference>
<dbReference type="PANTHER" id="PTHR30055">
    <property type="entry name" value="HTH-TYPE TRANSCRIPTIONAL REGULATOR RUTR"/>
    <property type="match status" value="1"/>
</dbReference>
<name>A0A285KLX6_9ACTN</name>
<keyword evidence="5" id="KW-1185">Reference proteome</keyword>
<dbReference type="AlphaFoldDB" id="A0A285KLX6"/>
<proteinExistence type="predicted"/>
<dbReference type="PANTHER" id="PTHR30055:SF146">
    <property type="entry name" value="HTH-TYPE TRANSCRIPTIONAL DUAL REGULATOR CECR"/>
    <property type="match status" value="1"/>
</dbReference>
<protein>
    <submittedName>
        <fullName evidence="4">Regulatory protein, tetR family</fullName>
    </submittedName>
</protein>
<evidence type="ECO:0000256" key="2">
    <source>
        <dbReference type="PROSITE-ProRule" id="PRU00335"/>
    </source>
</evidence>
<dbReference type="GO" id="GO:0003700">
    <property type="term" value="F:DNA-binding transcription factor activity"/>
    <property type="evidence" value="ECO:0007669"/>
    <property type="project" value="TreeGrafter"/>
</dbReference>
<dbReference type="Gene3D" id="1.10.357.10">
    <property type="entry name" value="Tetracycline Repressor, domain 2"/>
    <property type="match status" value="1"/>
</dbReference>
<dbReference type="RefSeq" id="WP_097329014.1">
    <property type="nucleotide sequence ID" value="NZ_OBDY01000048.1"/>
</dbReference>
<organism evidence="4 5">
    <name type="scientific">Paractinoplanes atraurantiacus</name>
    <dbReference type="NCBI Taxonomy" id="1036182"/>
    <lineage>
        <taxon>Bacteria</taxon>
        <taxon>Bacillati</taxon>
        <taxon>Actinomycetota</taxon>
        <taxon>Actinomycetes</taxon>
        <taxon>Micromonosporales</taxon>
        <taxon>Micromonosporaceae</taxon>
        <taxon>Paractinoplanes</taxon>
    </lineage>
</organism>
<accession>A0A285KLX6</accession>
<evidence type="ECO:0000313" key="4">
    <source>
        <dbReference type="EMBL" id="SNY73628.1"/>
    </source>
</evidence>
<feature type="domain" description="HTH tetR-type" evidence="3">
    <location>
        <begin position="9"/>
        <end position="69"/>
    </location>
</feature>
<dbReference type="EMBL" id="OBDY01000048">
    <property type="protein sequence ID" value="SNY73628.1"/>
    <property type="molecule type" value="Genomic_DNA"/>
</dbReference>
<reference evidence="5" key="1">
    <citation type="submission" date="2017-09" db="EMBL/GenBank/DDBJ databases">
        <authorList>
            <person name="Varghese N."/>
            <person name="Submissions S."/>
        </authorList>
    </citation>
    <scope>NUCLEOTIDE SEQUENCE [LARGE SCALE GENOMIC DNA]</scope>
    <source>
        <strain evidence="5">CGMCC 4.6857</strain>
    </source>
</reference>
<dbReference type="OrthoDB" id="3691941at2"/>
<dbReference type="InterPro" id="IPR009057">
    <property type="entry name" value="Homeodomain-like_sf"/>
</dbReference>
<gene>
    <name evidence="4" type="ORF">SAMN05421748_1483</name>
</gene>
<sequence length="184" mass="20012">MSRIRLTAEERQEQLVAAAVTAFSSGGYAGTTTDQVARLAGVSQPYVIRLFRTKQELFLAAMQHTVDLIDATFRAAADRDPSLPSLGHAYFELLGRRELMAMLLHGFAASDDPAIGDHVRTGFGRLYDTIRALTGCTPEEARAFFGEGMLLTCLASMRVIGPAAVPLQPWSAELAGTYPDEKFD</sequence>
<evidence type="ECO:0000256" key="1">
    <source>
        <dbReference type="ARBA" id="ARBA00023125"/>
    </source>
</evidence>